<keyword evidence="8" id="KW-1185">Reference proteome</keyword>
<name>A0ABW7XNI6_9MICO</name>
<comment type="similarity">
    <text evidence="1">Belongs to the AfsR/DnrI/RedD regulatory family.</text>
</comment>
<dbReference type="CDD" id="cd15831">
    <property type="entry name" value="BTAD"/>
    <property type="match status" value="1"/>
</dbReference>
<dbReference type="Gene3D" id="1.10.10.10">
    <property type="entry name" value="Winged helix-like DNA-binding domain superfamily/Winged helix DNA-binding domain"/>
    <property type="match status" value="1"/>
</dbReference>
<sequence length="943" mass="101487">MDDGDDGDGSDDADRPAVTVALLGPFAVWVDDEPVRLPDRLRSLLAGLAVGRGEPVTVERLVDVVWGEDLPAAPQRSLQVLVRRLRTALGEAAVETVPGGYRLATPAERVDVAAFTDLVRARPGDAPAVERRRLVTALRLWRGPAFDGVASATLHAVEAPRLDEQRLTALARRIELDLAMADEVDDGAGDGTDQHVAELRDLTSRYPLQERFWALLMTALVRGGRRAEALDAYAALERTLADELGIGPGEAVRRLRREITEGQFRQGEAARPGLVPRQLPLAPRAFSGRTDALAELDRLLDDEAAPRVALLDGAGGVGKTATALHWAHRVADRFPDGQLYANLRGFDPASAPVPAATVVRGFLDALGVAKGRVPASEEAQLALYRGVVAGRRLLVVLDNARDADQVRALLPGPGASVTVVTSRATLSGLAPVQDLRRVALGTLTPGEGLDLLALRVGPERTVAEPEAARRIVARCAGLPLAIVIAAARVLARPAFPLSAVADELADGGARLDALGDDDAMADVRSVFATSYRALSPDGAHLFRLLGLHPGPDVSRAATGALAREPGTADGALAELVRVNLVTEHAPGRYAMHDLVAEYARERARLDEPPERRDAALRRLTRWYLGVALEMDRRRWPARVPQAFVTHPGPVRVPDQEPAAWFRSEGAVLLAVVDAAARVQGLDAETVSLVWALYSTLSYHADLRDALWAGLVTARDVATRTGNRPAELWCVRYLAAMAAVAGRTAQGEDLRRRTVDLATDLDDPRALQMAHQGYAGDLVRWGRSADAVGQAEQALVHGRRTGEAYYEAHALNILAWALAHDGDLVRALPLAEQALALLNDADNPTTRAVVWDTLGLLHARLGDPERAITCYQEAAVRFRAFDMRQDLVAAERRRAALLGDVGRWAEARDAWQECLDQHLELGLGGVATVREELARATVRAAAEP</sequence>
<dbReference type="InterPro" id="IPR016032">
    <property type="entry name" value="Sig_transdc_resp-reg_C-effctor"/>
</dbReference>
<dbReference type="PANTHER" id="PTHR35807">
    <property type="entry name" value="TRANSCRIPTIONAL REGULATOR REDD-RELATED"/>
    <property type="match status" value="1"/>
</dbReference>
<accession>A0ABW7XNI6</accession>
<evidence type="ECO:0000259" key="6">
    <source>
        <dbReference type="PROSITE" id="PS51755"/>
    </source>
</evidence>
<dbReference type="SUPFAM" id="SSF46894">
    <property type="entry name" value="C-terminal effector domain of the bipartite response regulators"/>
    <property type="match status" value="1"/>
</dbReference>
<dbReference type="PRINTS" id="PR00364">
    <property type="entry name" value="DISEASERSIST"/>
</dbReference>
<feature type="domain" description="OmpR/PhoB-type" evidence="6">
    <location>
        <begin position="10"/>
        <end position="105"/>
    </location>
</feature>
<dbReference type="Gene3D" id="1.25.40.10">
    <property type="entry name" value="Tetratricopeptide repeat domain"/>
    <property type="match status" value="2"/>
</dbReference>
<dbReference type="SMART" id="SM01043">
    <property type="entry name" value="BTAD"/>
    <property type="match status" value="1"/>
</dbReference>
<dbReference type="InterPro" id="IPR051677">
    <property type="entry name" value="AfsR-DnrI-RedD_regulator"/>
</dbReference>
<dbReference type="SUPFAM" id="SSF48452">
    <property type="entry name" value="TPR-like"/>
    <property type="match status" value="2"/>
</dbReference>
<dbReference type="InterPro" id="IPR027417">
    <property type="entry name" value="P-loop_NTPase"/>
</dbReference>
<dbReference type="InterPro" id="IPR019734">
    <property type="entry name" value="TPR_rpt"/>
</dbReference>
<keyword evidence="4" id="KW-0804">Transcription</keyword>
<protein>
    <submittedName>
        <fullName evidence="7">BTAD domain-containing putative transcriptional regulator</fullName>
    </submittedName>
</protein>
<keyword evidence="2" id="KW-0805">Transcription regulation</keyword>
<dbReference type="Proteomes" id="UP001611580">
    <property type="component" value="Unassembled WGS sequence"/>
</dbReference>
<proteinExistence type="inferred from homology"/>
<dbReference type="PANTHER" id="PTHR35807:SF1">
    <property type="entry name" value="TRANSCRIPTIONAL REGULATOR REDD"/>
    <property type="match status" value="1"/>
</dbReference>
<dbReference type="InterPro" id="IPR001867">
    <property type="entry name" value="OmpR/PhoB-type_DNA-bd"/>
</dbReference>
<gene>
    <name evidence="7" type="ORF">ACH47X_19420</name>
</gene>
<dbReference type="SMART" id="SM00028">
    <property type="entry name" value="TPR"/>
    <property type="match status" value="3"/>
</dbReference>
<evidence type="ECO:0000256" key="2">
    <source>
        <dbReference type="ARBA" id="ARBA00023015"/>
    </source>
</evidence>
<dbReference type="Pfam" id="PF00486">
    <property type="entry name" value="Trans_reg_C"/>
    <property type="match status" value="1"/>
</dbReference>
<evidence type="ECO:0000256" key="3">
    <source>
        <dbReference type="ARBA" id="ARBA00023125"/>
    </source>
</evidence>
<keyword evidence="3 5" id="KW-0238">DNA-binding</keyword>
<dbReference type="Gene3D" id="3.40.50.300">
    <property type="entry name" value="P-loop containing nucleotide triphosphate hydrolases"/>
    <property type="match status" value="1"/>
</dbReference>
<evidence type="ECO:0000256" key="1">
    <source>
        <dbReference type="ARBA" id="ARBA00005820"/>
    </source>
</evidence>
<evidence type="ECO:0000256" key="4">
    <source>
        <dbReference type="ARBA" id="ARBA00023163"/>
    </source>
</evidence>
<reference evidence="7 8" key="1">
    <citation type="submission" date="2024-10" db="EMBL/GenBank/DDBJ databases">
        <title>The Natural Products Discovery Center: Release of the First 8490 Sequenced Strains for Exploring Actinobacteria Biosynthetic Diversity.</title>
        <authorList>
            <person name="Kalkreuter E."/>
            <person name="Kautsar S.A."/>
            <person name="Yang D."/>
            <person name="Bader C.D."/>
            <person name="Teijaro C.N."/>
            <person name="Fluegel L."/>
            <person name="Davis C.M."/>
            <person name="Simpson J.R."/>
            <person name="Lauterbach L."/>
            <person name="Steele A.D."/>
            <person name="Gui C."/>
            <person name="Meng S."/>
            <person name="Li G."/>
            <person name="Viehrig K."/>
            <person name="Ye F."/>
            <person name="Su P."/>
            <person name="Kiefer A.F."/>
            <person name="Nichols A."/>
            <person name="Cepeda A.J."/>
            <person name="Yan W."/>
            <person name="Fan B."/>
            <person name="Jiang Y."/>
            <person name="Adhikari A."/>
            <person name="Zheng C.-J."/>
            <person name="Schuster L."/>
            <person name="Cowan T.M."/>
            <person name="Smanski M.J."/>
            <person name="Chevrette M.G."/>
            <person name="De Carvalho L.P.S."/>
            <person name="Shen B."/>
        </authorList>
    </citation>
    <scope>NUCLEOTIDE SEQUENCE [LARGE SCALE GENOMIC DNA]</scope>
    <source>
        <strain evidence="7 8">NPDC019481</strain>
    </source>
</reference>
<evidence type="ECO:0000256" key="5">
    <source>
        <dbReference type="PROSITE-ProRule" id="PRU01091"/>
    </source>
</evidence>
<comment type="caution">
    <text evidence="7">The sequence shown here is derived from an EMBL/GenBank/DDBJ whole genome shotgun (WGS) entry which is preliminary data.</text>
</comment>
<feature type="DNA-binding region" description="OmpR/PhoB-type" evidence="5">
    <location>
        <begin position="10"/>
        <end position="105"/>
    </location>
</feature>
<organism evidence="7 8">
    <name type="scientific">Promicromonospora kroppenstedtii</name>
    <dbReference type="NCBI Taxonomy" id="440482"/>
    <lineage>
        <taxon>Bacteria</taxon>
        <taxon>Bacillati</taxon>
        <taxon>Actinomycetota</taxon>
        <taxon>Actinomycetes</taxon>
        <taxon>Micrococcales</taxon>
        <taxon>Promicromonosporaceae</taxon>
        <taxon>Promicromonospora</taxon>
    </lineage>
</organism>
<dbReference type="SUPFAM" id="SSF52540">
    <property type="entry name" value="P-loop containing nucleoside triphosphate hydrolases"/>
    <property type="match status" value="1"/>
</dbReference>
<dbReference type="RefSeq" id="WP_397406165.1">
    <property type="nucleotide sequence ID" value="NZ_JBIRYI010000012.1"/>
</dbReference>
<evidence type="ECO:0000313" key="8">
    <source>
        <dbReference type="Proteomes" id="UP001611580"/>
    </source>
</evidence>
<dbReference type="Pfam" id="PF03704">
    <property type="entry name" value="BTAD"/>
    <property type="match status" value="1"/>
</dbReference>
<dbReference type="SMART" id="SM00862">
    <property type="entry name" value="Trans_reg_C"/>
    <property type="match status" value="1"/>
</dbReference>
<dbReference type="EMBL" id="JBIRYI010000012">
    <property type="protein sequence ID" value="MFI2489088.1"/>
    <property type="molecule type" value="Genomic_DNA"/>
</dbReference>
<dbReference type="InterPro" id="IPR005158">
    <property type="entry name" value="BTAD"/>
</dbReference>
<evidence type="ECO:0000313" key="7">
    <source>
        <dbReference type="EMBL" id="MFI2489088.1"/>
    </source>
</evidence>
<dbReference type="PROSITE" id="PS51755">
    <property type="entry name" value="OMPR_PHOB"/>
    <property type="match status" value="1"/>
</dbReference>
<dbReference type="InterPro" id="IPR011990">
    <property type="entry name" value="TPR-like_helical_dom_sf"/>
</dbReference>
<dbReference type="CDD" id="cd00383">
    <property type="entry name" value="trans_reg_C"/>
    <property type="match status" value="1"/>
</dbReference>
<dbReference type="InterPro" id="IPR036388">
    <property type="entry name" value="WH-like_DNA-bd_sf"/>
</dbReference>